<dbReference type="AlphaFoldDB" id="A0A2X2VHF9"/>
<reference evidence="2 4" key="2">
    <citation type="submission" date="2018-06" db="EMBL/GenBank/DDBJ databases">
        <authorList>
            <consortium name="Pathogen Informatics"/>
            <person name="Doyle S."/>
        </authorList>
    </citation>
    <scope>NUCLEOTIDE SEQUENCE [LARGE SCALE GENOMIC DNA]</scope>
    <source>
        <strain evidence="2 4">NCTC13492</strain>
    </source>
</reference>
<dbReference type="EMBL" id="UAWB01000002">
    <property type="protein sequence ID" value="SQB27978.1"/>
    <property type="molecule type" value="Genomic_DNA"/>
</dbReference>
<dbReference type="EMBL" id="FNEG01000004">
    <property type="protein sequence ID" value="SDJ12855.1"/>
    <property type="molecule type" value="Genomic_DNA"/>
</dbReference>
<proteinExistence type="predicted"/>
<evidence type="ECO:0000313" key="3">
    <source>
        <dbReference type="Proteomes" id="UP000199426"/>
    </source>
</evidence>
<evidence type="ECO:0000313" key="2">
    <source>
        <dbReference type="EMBL" id="SQB27978.1"/>
    </source>
</evidence>
<reference evidence="1 3" key="1">
    <citation type="submission" date="2016-10" db="EMBL/GenBank/DDBJ databases">
        <authorList>
            <person name="Varghese N."/>
            <person name="Submissions S."/>
        </authorList>
    </citation>
    <scope>NUCLEOTIDE SEQUENCE [LARGE SCALE GENOMIC DNA]</scope>
    <source>
        <strain evidence="1 3">DSM 19299</strain>
    </source>
</reference>
<sequence length="81" mass="9541">MAEVLRNVQLERKRATTLVKTDLKDGDVFRKQQSVLNPLKNITPNFRILLFTHPQIITYEEFKKNCKVGTKENSWRKCSCM</sequence>
<dbReference type="STRING" id="445960.SAMN05421542_2744"/>
<accession>A0A2X2VHF9</accession>
<keyword evidence="3" id="KW-1185">Reference proteome</keyword>
<gene>
    <name evidence="2" type="ORF">NCTC13492_01561</name>
    <name evidence="1" type="ORF">SAMN05421542_2744</name>
</gene>
<evidence type="ECO:0000313" key="1">
    <source>
        <dbReference type="EMBL" id="SDJ12855.1"/>
    </source>
</evidence>
<evidence type="ECO:0000313" key="4">
    <source>
        <dbReference type="Proteomes" id="UP000251670"/>
    </source>
</evidence>
<dbReference type="Proteomes" id="UP000199426">
    <property type="component" value="Unassembled WGS sequence"/>
</dbReference>
<protein>
    <submittedName>
        <fullName evidence="2">Uncharacterized protein</fullName>
    </submittedName>
</protein>
<dbReference type="Proteomes" id="UP000251670">
    <property type="component" value="Unassembled WGS sequence"/>
</dbReference>
<name>A0A2X2VHF9_CHRJE</name>
<organism evidence="2 4">
    <name type="scientific">Chryseobacterium jejuense</name>
    <dbReference type="NCBI Taxonomy" id="445960"/>
    <lineage>
        <taxon>Bacteria</taxon>
        <taxon>Pseudomonadati</taxon>
        <taxon>Bacteroidota</taxon>
        <taxon>Flavobacteriia</taxon>
        <taxon>Flavobacteriales</taxon>
        <taxon>Weeksellaceae</taxon>
        <taxon>Chryseobacterium group</taxon>
        <taxon>Chryseobacterium</taxon>
    </lineage>
</organism>